<dbReference type="EMBL" id="CABDUW010000183">
    <property type="protein sequence ID" value="VTJ61826.1"/>
    <property type="molecule type" value="Genomic_DNA"/>
</dbReference>
<protein>
    <submittedName>
        <fullName evidence="1">Uncharacterized protein</fullName>
    </submittedName>
</protein>
<evidence type="ECO:0000313" key="1">
    <source>
        <dbReference type="EMBL" id="VTJ61826.1"/>
    </source>
</evidence>
<dbReference type="Proteomes" id="UP000335636">
    <property type="component" value="Unassembled WGS sequence"/>
</dbReference>
<sequence>MGWDHMQEGGKEPPDILWTVAGRGELAHQPWCMYQGTSSLPTLQVWGLVLHSPPNLPHPQSLCGPHTACRRHGGHRDLQPVLPQHGQQHYQAGVVRWDEAVFILTGLGLRPHPHVNSSPQNWGPWGWETQDSPLLAGLFLPVFLVLLLAKCWLHRTWLAPPW</sequence>
<reference evidence="1" key="1">
    <citation type="submission" date="2019-04" db="EMBL/GenBank/DDBJ databases">
        <authorList>
            <person name="Alioto T."/>
            <person name="Alioto T."/>
        </authorList>
    </citation>
    <scope>NUCLEOTIDE SEQUENCE [LARGE SCALE GENOMIC DNA]</scope>
</reference>
<dbReference type="AlphaFoldDB" id="A0A5E4AYA1"/>
<evidence type="ECO:0000313" key="2">
    <source>
        <dbReference type="Proteomes" id="UP000335636"/>
    </source>
</evidence>
<gene>
    <name evidence="1" type="ORF">MONAX_5E003162</name>
</gene>
<name>A0A5E4AYA1_MARMO</name>
<keyword evidence="2" id="KW-1185">Reference proteome</keyword>
<accession>A0A5E4AYA1</accession>
<organism evidence="1 2">
    <name type="scientific">Marmota monax</name>
    <name type="common">Woodchuck</name>
    <dbReference type="NCBI Taxonomy" id="9995"/>
    <lineage>
        <taxon>Eukaryota</taxon>
        <taxon>Metazoa</taxon>
        <taxon>Chordata</taxon>
        <taxon>Craniata</taxon>
        <taxon>Vertebrata</taxon>
        <taxon>Euteleostomi</taxon>
        <taxon>Mammalia</taxon>
        <taxon>Eutheria</taxon>
        <taxon>Euarchontoglires</taxon>
        <taxon>Glires</taxon>
        <taxon>Rodentia</taxon>
        <taxon>Sciuromorpha</taxon>
        <taxon>Sciuridae</taxon>
        <taxon>Xerinae</taxon>
        <taxon>Marmotini</taxon>
        <taxon>Marmota</taxon>
    </lineage>
</organism>
<comment type="caution">
    <text evidence="1">The sequence shown here is derived from an EMBL/GenBank/DDBJ whole genome shotgun (WGS) entry which is preliminary data.</text>
</comment>
<proteinExistence type="predicted"/>